<name>A0A1F5P1P8_9BACT</name>
<evidence type="ECO:0000313" key="3">
    <source>
        <dbReference type="Proteomes" id="UP000176339"/>
    </source>
</evidence>
<evidence type="ECO:0000313" key="2">
    <source>
        <dbReference type="EMBL" id="OGE83802.1"/>
    </source>
</evidence>
<reference evidence="2 3" key="1">
    <citation type="journal article" date="2016" name="Nat. Commun.">
        <title>Thousands of microbial genomes shed light on interconnected biogeochemical processes in an aquifer system.</title>
        <authorList>
            <person name="Anantharaman K."/>
            <person name="Brown C.T."/>
            <person name="Hug L.A."/>
            <person name="Sharon I."/>
            <person name="Castelle C.J."/>
            <person name="Probst A.J."/>
            <person name="Thomas B.C."/>
            <person name="Singh A."/>
            <person name="Wilkins M.J."/>
            <person name="Karaoz U."/>
            <person name="Brodie E.L."/>
            <person name="Williams K.H."/>
            <person name="Hubbard S.S."/>
            <person name="Banfield J.F."/>
        </authorList>
    </citation>
    <scope>NUCLEOTIDE SEQUENCE [LARGE SCALE GENOMIC DNA]</scope>
</reference>
<feature type="transmembrane region" description="Helical" evidence="1">
    <location>
        <begin position="223"/>
        <end position="248"/>
    </location>
</feature>
<dbReference type="EMBL" id="MFEN01000036">
    <property type="protein sequence ID" value="OGE83802.1"/>
    <property type="molecule type" value="Genomic_DNA"/>
</dbReference>
<keyword evidence="1" id="KW-0812">Transmembrane</keyword>
<gene>
    <name evidence="2" type="ORF">A2846_00090</name>
</gene>
<accession>A0A1F5P1P8</accession>
<comment type="caution">
    <text evidence="2">The sequence shown here is derived from an EMBL/GenBank/DDBJ whole genome shotgun (WGS) entry which is preliminary data.</text>
</comment>
<organism evidence="2 3">
    <name type="scientific">Candidatus Doudnabacteria bacterium RIFCSPHIGHO2_01_FULL_49_9</name>
    <dbReference type="NCBI Taxonomy" id="1817827"/>
    <lineage>
        <taxon>Bacteria</taxon>
        <taxon>Candidatus Doudnaibacteriota</taxon>
    </lineage>
</organism>
<keyword evidence="1" id="KW-0472">Membrane</keyword>
<sequence>MVYETGKKLLKLALLLALVALSISYFQKDDLPDKSAVLRELYQEPVQIETSAEPFTIEREGAVYTITPLYEYELYGLVTSQHNAKSWFDYYHERWQDFINIKDLCVVWGPNLDSGVYQKIKFSNGSFTCYWNLRHGATRADWAKFKNEAVSNNHILSASEQINEKLKDIQVGDQIYFKGHLVSYTFPNGGTRGSSTTRTDTWNGACETVYITDLVILKKANQFWRLLFVISKYTAIASFLGLVVLAFWPDRSLKNSIGGDIEKQI</sequence>
<keyword evidence="1" id="KW-1133">Transmembrane helix</keyword>
<protein>
    <submittedName>
        <fullName evidence="2">Uncharacterized protein</fullName>
    </submittedName>
</protein>
<evidence type="ECO:0000256" key="1">
    <source>
        <dbReference type="SAM" id="Phobius"/>
    </source>
</evidence>
<dbReference type="AlphaFoldDB" id="A0A1F5P1P8"/>
<proteinExistence type="predicted"/>
<dbReference type="Proteomes" id="UP000176339">
    <property type="component" value="Unassembled WGS sequence"/>
</dbReference>